<feature type="transmembrane region" description="Helical" evidence="2">
    <location>
        <begin position="85"/>
        <end position="103"/>
    </location>
</feature>
<keyword evidence="2" id="KW-0812">Transmembrane</keyword>
<feature type="transmembrane region" description="Helical" evidence="2">
    <location>
        <begin position="123"/>
        <end position="150"/>
    </location>
</feature>
<dbReference type="Pfam" id="PF06724">
    <property type="entry name" value="DUF1206"/>
    <property type="match status" value="1"/>
</dbReference>
<feature type="transmembrane region" description="Helical" evidence="2">
    <location>
        <begin position="179"/>
        <end position="197"/>
    </location>
</feature>
<keyword evidence="5" id="KW-1185">Reference proteome</keyword>
<feature type="transmembrane region" description="Helical" evidence="2">
    <location>
        <begin position="262"/>
        <end position="287"/>
    </location>
</feature>
<dbReference type="EMBL" id="QEAQ01000004">
    <property type="protein sequence ID" value="TPX62062.1"/>
    <property type="molecule type" value="Genomic_DNA"/>
</dbReference>
<dbReference type="STRING" id="109895.A0A507EE74"/>
<comment type="caution">
    <text evidence="4">The sequence shown here is derived from an EMBL/GenBank/DDBJ whole genome shotgun (WGS) entry which is preliminary data.</text>
</comment>
<evidence type="ECO:0000256" key="1">
    <source>
        <dbReference type="SAM" id="MobiDB-lite"/>
    </source>
</evidence>
<organism evidence="4 5">
    <name type="scientific">Powellomyces hirtus</name>
    <dbReference type="NCBI Taxonomy" id="109895"/>
    <lineage>
        <taxon>Eukaryota</taxon>
        <taxon>Fungi</taxon>
        <taxon>Fungi incertae sedis</taxon>
        <taxon>Chytridiomycota</taxon>
        <taxon>Chytridiomycota incertae sedis</taxon>
        <taxon>Chytridiomycetes</taxon>
        <taxon>Spizellomycetales</taxon>
        <taxon>Powellomycetaceae</taxon>
        <taxon>Powellomyces</taxon>
    </lineage>
</organism>
<evidence type="ECO:0000313" key="5">
    <source>
        <dbReference type="Proteomes" id="UP000318582"/>
    </source>
</evidence>
<accession>A0A507EE74</accession>
<feature type="domain" description="DUF1206" evidence="3">
    <location>
        <begin position="88"/>
        <end position="157"/>
    </location>
</feature>
<keyword evidence="2" id="KW-1133">Transmembrane helix</keyword>
<sequence length="357" mass="39198">MPDTTTEKADENQTHIQSAAHSSPSITSVNAAAAPDIIIPVHVPDDLPLASAAALSRGHRHNNPLYAFLHPHGVHSKFRRLEGRIGRIGFGAKGVIYGMVGGMTCASANRLNGASWNESPQGAFILLGGFDASGTMLVIMLLCLSCYIIWRIWEAWTMQGADAALSDGKNFFSYRFSPAVSAGVYMAYAFYILRILIVKNVKGESSGCYPNCWRSSVAGRAGLVLFGIAFTIACLTQLQNAFTKKWHYEIKWERCRFKAEEWMILFTGHIGFLGRACSFMFIAALMFKALGKDEVKQGGNIFANGLNQLLDADLGGVIAMMAIGLMLTFYGFYCVTLMHYRHFPTPPPSGVPRYTPR</sequence>
<feature type="compositionally biased region" description="Polar residues" evidence="1">
    <location>
        <begin position="14"/>
        <end position="25"/>
    </location>
</feature>
<reference evidence="4 5" key="1">
    <citation type="journal article" date="2019" name="Sci. Rep.">
        <title>Comparative genomics of chytrid fungi reveal insights into the obligate biotrophic and pathogenic lifestyle of Synchytrium endobioticum.</title>
        <authorList>
            <person name="van de Vossenberg B.T.L.H."/>
            <person name="Warris S."/>
            <person name="Nguyen H.D.T."/>
            <person name="van Gent-Pelzer M.P.E."/>
            <person name="Joly D.L."/>
            <person name="van de Geest H.C."/>
            <person name="Bonants P.J.M."/>
            <person name="Smith D.S."/>
            <person name="Levesque C.A."/>
            <person name="van der Lee T.A.J."/>
        </authorList>
    </citation>
    <scope>NUCLEOTIDE SEQUENCE [LARGE SCALE GENOMIC DNA]</scope>
    <source>
        <strain evidence="4 5">CBS 809.83</strain>
    </source>
</reference>
<proteinExistence type="predicted"/>
<evidence type="ECO:0000259" key="3">
    <source>
        <dbReference type="Pfam" id="PF06724"/>
    </source>
</evidence>
<dbReference type="AlphaFoldDB" id="A0A507EE74"/>
<feature type="transmembrane region" description="Helical" evidence="2">
    <location>
        <begin position="217"/>
        <end position="242"/>
    </location>
</feature>
<dbReference type="InterPro" id="IPR009597">
    <property type="entry name" value="DUF1206"/>
</dbReference>
<evidence type="ECO:0000256" key="2">
    <source>
        <dbReference type="SAM" id="Phobius"/>
    </source>
</evidence>
<name>A0A507EE74_9FUNG</name>
<feature type="transmembrane region" description="Helical" evidence="2">
    <location>
        <begin position="314"/>
        <end position="335"/>
    </location>
</feature>
<feature type="compositionally biased region" description="Basic and acidic residues" evidence="1">
    <location>
        <begin position="1"/>
        <end position="13"/>
    </location>
</feature>
<protein>
    <recommendedName>
        <fullName evidence="3">DUF1206 domain-containing protein</fullName>
    </recommendedName>
</protein>
<evidence type="ECO:0000313" key="4">
    <source>
        <dbReference type="EMBL" id="TPX62062.1"/>
    </source>
</evidence>
<feature type="region of interest" description="Disordered" evidence="1">
    <location>
        <begin position="1"/>
        <end position="25"/>
    </location>
</feature>
<keyword evidence="2" id="KW-0472">Membrane</keyword>
<gene>
    <name evidence="4" type="ORF">PhCBS80983_g00614</name>
</gene>
<dbReference type="Proteomes" id="UP000318582">
    <property type="component" value="Unassembled WGS sequence"/>
</dbReference>